<dbReference type="CDD" id="cd01448">
    <property type="entry name" value="TST_Repeat_1"/>
    <property type="match status" value="1"/>
</dbReference>
<dbReference type="PROSITE" id="PS00380">
    <property type="entry name" value="RHODANESE_1"/>
    <property type="match status" value="2"/>
</dbReference>
<protein>
    <submittedName>
        <fullName evidence="4">Thiosulfate sulfurtransferase, rhodanese</fullName>
        <ecNumber evidence="4">2.8.1.1</ecNumber>
    </submittedName>
</protein>
<sequence length="329" mass="33913">MARENAMSILLRLVLALLGPTAAVVASVPVASLDRSGFPAVAVGRGVSVAAVGQDATSTPEGYAHPEWLAEAGWLRDHLGDPGLKVVALTPDDAFGRGHVPGAVSIDWPELEVTDTADASLARWRGTVEGALTRLGISRADTVVIYDDGTLFAARLWWVLDYLGHGDKRILNGGLAAWRAAGGAIETGGTRVGGSPSNPYRGSPDPGVLAQVPEVEAALGDPAVALVDARSPEEYAAGHVPGAVNVGYTANAASGEPAYWKPAAELRALYGAAGVAPDRRVVPYCTTGVRSAVTAFTLGLLGYDVALFTGSWAEWTQGGSDRPVETGAP</sequence>
<dbReference type="InterPro" id="IPR001763">
    <property type="entry name" value="Rhodanese-like_dom"/>
</dbReference>
<evidence type="ECO:0000256" key="1">
    <source>
        <dbReference type="ARBA" id="ARBA00022737"/>
    </source>
</evidence>
<keyword evidence="1" id="KW-0677">Repeat</keyword>
<dbReference type="PANTHER" id="PTHR43855:SF1">
    <property type="entry name" value="THIOSULFATE SULFURTRANSFERASE"/>
    <property type="match status" value="1"/>
</dbReference>
<dbReference type="Gene3D" id="3.40.250.10">
    <property type="entry name" value="Rhodanese-like domain"/>
    <property type="match status" value="2"/>
</dbReference>
<feature type="domain" description="Rhodanese" evidence="3">
    <location>
        <begin position="220"/>
        <end position="320"/>
    </location>
</feature>
<reference evidence="4" key="1">
    <citation type="submission" date="2020-02" db="EMBL/GenBank/DDBJ databases">
        <authorList>
            <person name="Meier V. D."/>
        </authorList>
    </citation>
    <scope>NUCLEOTIDE SEQUENCE</scope>
    <source>
        <strain evidence="4">AVDCRST_MAG19</strain>
    </source>
</reference>
<keyword evidence="4" id="KW-0808">Transferase</keyword>
<dbReference type="EC" id="2.8.1.1" evidence="4"/>
<dbReference type="AlphaFoldDB" id="A0A6J4VKL0"/>
<dbReference type="CDD" id="cd01449">
    <property type="entry name" value="TST_Repeat_2"/>
    <property type="match status" value="1"/>
</dbReference>
<gene>
    <name evidence="4" type="ORF">AVDCRST_MAG19-3989</name>
</gene>
<proteinExistence type="predicted"/>
<dbReference type="PANTHER" id="PTHR43855">
    <property type="entry name" value="THIOSULFATE SULFURTRANSFERASE"/>
    <property type="match status" value="1"/>
</dbReference>
<dbReference type="GO" id="GO:0004792">
    <property type="term" value="F:thiosulfate-cyanide sulfurtransferase activity"/>
    <property type="evidence" value="ECO:0007669"/>
    <property type="project" value="UniProtKB-EC"/>
</dbReference>
<dbReference type="PROSITE" id="PS50206">
    <property type="entry name" value="RHODANESE_3"/>
    <property type="match status" value="2"/>
</dbReference>
<evidence type="ECO:0000313" key="4">
    <source>
        <dbReference type="EMBL" id="CAA9581462.1"/>
    </source>
</evidence>
<feature type="region of interest" description="Disordered" evidence="2">
    <location>
        <begin position="187"/>
        <end position="206"/>
    </location>
</feature>
<name>A0A6J4VKL0_9BACT</name>
<dbReference type="InterPro" id="IPR051126">
    <property type="entry name" value="Thiosulfate_sulfurtransferase"/>
</dbReference>
<evidence type="ECO:0000256" key="2">
    <source>
        <dbReference type="SAM" id="MobiDB-lite"/>
    </source>
</evidence>
<accession>A0A6J4VKL0</accession>
<organism evidence="4">
    <name type="scientific">uncultured Thermomicrobiales bacterium</name>
    <dbReference type="NCBI Taxonomy" id="1645740"/>
    <lineage>
        <taxon>Bacteria</taxon>
        <taxon>Pseudomonadati</taxon>
        <taxon>Thermomicrobiota</taxon>
        <taxon>Thermomicrobia</taxon>
        <taxon>Thermomicrobiales</taxon>
        <taxon>environmental samples</taxon>
    </lineage>
</organism>
<evidence type="ECO:0000259" key="3">
    <source>
        <dbReference type="PROSITE" id="PS50206"/>
    </source>
</evidence>
<dbReference type="EMBL" id="CADCWL010000224">
    <property type="protein sequence ID" value="CAA9581462.1"/>
    <property type="molecule type" value="Genomic_DNA"/>
</dbReference>
<dbReference type="Pfam" id="PF00581">
    <property type="entry name" value="Rhodanese"/>
    <property type="match status" value="2"/>
</dbReference>
<dbReference type="InterPro" id="IPR001307">
    <property type="entry name" value="Thiosulphate_STrfase_CS"/>
</dbReference>
<feature type="domain" description="Rhodanese" evidence="3">
    <location>
        <begin position="80"/>
        <end position="187"/>
    </location>
</feature>
<dbReference type="SMART" id="SM00450">
    <property type="entry name" value="RHOD"/>
    <property type="match status" value="2"/>
</dbReference>
<dbReference type="SUPFAM" id="SSF52821">
    <property type="entry name" value="Rhodanese/Cell cycle control phosphatase"/>
    <property type="match status" value="2"/>
</dbReference>
<dbReference type="InterPro" id="IPR036873">
    <property type="entry name" value="Rhodanese-like_dom_sf"/>
</dbReference>